<dbReference type="OrthoDB" id="4626779at2"/>
<dbReference type="EMBL" id="QJJU01000004">
    <property type="protein sequence ID" value="PXX10424.1"/>
    <property type="molecule type" value="Genomic_DNA"/>
</dbReference>
<dbReference type="SUPFAM" id="SSF140453">
    <property type="entry name" value="EsxAB dimer-like"/>
    <property type="match status" value="1"/>
</dbReference>
<dbReference type="InterPro" id="IPR036689">
    <property type="entry name" value="ESAT-6-like_sf"/>
</dbReference>
<protein>
    <submittedName>
        <fullName evidence="1">Excreted virulence factor EspC (Type VII ESX diderm)</fullName>
    </submittedName>
</protein>
<proteinExistence type="predicted"/>
<reference evidence="2" key="1">
    <citation type="submission" date="2018-05" db="EMBL/GenBank/DDBJ databases">
        <authorList>
            <person name="Deangelis K."/>
            <person name="Huntemann M."/>
            <person name="Clum A."/>
            <person name="Pillay M."/>
            <person name="Palaniappan K."/>
            <person name="Varghese N."/>
            <person name="Mikhailova N."/>
            <person name="Stamatis D."/>
            <person name="Reddy T."/>
            <person name="Daum C."/>
            <person name="Shapiro N."/>
            <person name="Ivanova N."/>
            <person name="Kyrpides N."/>
            <person name="Woyke T."/>
        </authorList>
    </citation>
    <scope>NUCLEOTIDE SEQUENCE [LARGE SCALE GENOMIC DNA]</scope>
    <source>
        <strain evidence="2">GAS496</strain>
    </source>
</reference>
<sequence length="94" mass="9552">MQVDPEVLRAFAGQVDIAAATIGAADIGHKTSSAADGLPGSTTQGAVRAVGEHFSHVADQLAQNVTKMGTAVRGAGDRFEVTDDALASQFDGLL</sequence>
<name>A0A318HJ18_9MYCO</name>
<dbReference type="RefSeq" id="WP_110315657.1">
    <property type="nucleotide sequence ID" value="NZ_QJJU01000004.1"/>
</dbReference>
<dbReference type="Proteomes" id="UP000247781">
    <property type="component" value="Unassembled WGS sequence"/>
</dbReference>
<evidence type="ECO:0000313" key="1">
    <source>
        <dbReference type="EMBL" id="PXX10424.1"/>
    </source>
</evidence>
<dbReference type="Pfam" id="PF10824">
    <property type="entry name" value="T7SS_ESX_EspC"/>
    <property type="match status" value="1"/>
</dbReference>
<evidence type="ECO:0000313" key="2">
    <source>
        <dbReference type="Proteomes" id="UP000247781"/>
    </source>
</evidence>
<keyword evidence="2" id="KW-1185">Reference proteome</keyword>
<reference evidence="1 2" key="2">
    <citation type="submission" date="2018-06" db="EMBL/GenBank/DDBJ databases">
        <title>Sequencing of bacterial isolates from soil warming experiment in Harvard Forest, Massachusetts, USA.</title>
        <authorList>
            <person name="Deangelis K.PhD."/>
        </authorList>
    </citation>
    <scope>NUCLEOTIDE SEQUENCE [LARGE SCALE GENOMIC DNA]</scope>
    <source>
        <strain evidence="1 2">GAS496</strain>
    </source>
</reference>
<organism evidence="1 2">
    <name type="scientific">Mycolicibacterium moriokaense</name>
    <dbReference type="NCBI Taxonomy" id="39691"/>
    <lineage>
        <taxon>Bacteria</taxon>
        <taxon>Bacillati</taxon>
        <taxon>Actinomycetota</taxon>
        <taxon>Actinomycetes</taxon>
        <taxon>Mycobacteriales</taxon>
        <taxon>Mycobacteriaceae</taxon>
        <taxon>Mycolicibacterium</taxon>
    </lineage>
</organism>
<dbReference type="GO" id="GO:0009306">
    <property type="term" value="P:protein secretion"/>
    <property type="evidence" value="ECO:0007669"/>
    <property type="project" value="InterPro"/>
</dbReference>
<dbReference type="AlphaFoldDB" id="A0A318HJ18"/>
<gene>
    <name evidence="1" type="ORF">C8E89_104222</name>
</gene>
<dbReference type="InterPro" id="IPR022536">
    <property type="entry name" value="EspC"/>
</dbReference>
<accession>A0A318HJ18</accession>
<comment type="caution">
    <text evidence="1">The sequence shown here is derived from an EMBL/GenBank/DDBJ whole genome shotgun (WGS) entry which is preliminary data.</text>
</comment>